<dbReference type="InterPro" id="IPR002771">
    <property type="entry name" value="Multi_antbiot-R_MarC"/>
</dbReference>
<evidence type="ECO:0000313" key="9">
    <source>
        <dbReference type="EMBL" id="MCW3476979.1"/>
    </source>
</evidence>
<evidence type="ECO:0000256" key="6">
    <source>
        <dbReference type="ARBA" id="ARBA00022989"/>
    </source>
</evidence>
<dbReference type="NCBIfam" id="TIGR00427">
    <property type="entry name" value="NAAT family transporter"/>
    <property type="match status" value="1"/>
</dbReference>
<gene>
    <name evidence="9" type="ORF">OL599_20640</name>
</gene>
<keyword evidence="7 8" id="KW-0472">Membrane</keyword>
<dbReference type="RefSeq" id="WP_264715837.1">
    <property type="nucleotide sequence ID" value="NZ_JAPDNT010000027.1"/>
</dbReference>
<protein>
    <recommendedName>
        <fullName evidence="8">UPF0056 membrane protein</fullName>
    </recommendedName>
</protein>
<keyword evidence="4" id="KW-0997">Cell inner membrane</keyword>
<keyword evidence="10" id="KW-1185">Reference proteome</keyword>
<dbReference type="AlphaFoldDB" id="A0AA41YNU8"/>
<keyword evidence="5 8" id="KW-0812">Transmembrane</keyword>
<accession>A0AA41YNU8</accession>
<comment type="subcellular location">
    <subcellularLocation>
        <location evidence="1">Cell inner membrane</location>
        <topology evidence="1">Multi-pass membrane protein</topology>
    </subcellularLocation>
    <subcellularLocation>
        <location evidence="8">Cell membrane</location>
        <topology evidence="8">Multi-pass membrane protein</topology>
    </subcellularLocation>
</comment>
<evidence type="ECO:0000256" key="3">
    <source>
        <dbReference type="ARBA" id="ARBA00022475"/>
    </source>
</evidence>
<comment type="caution">
    <text evidence="8">Lacks conserved residue(s) required for the propagation of feature annotation.</text>
</comment>
<reference evidence="9" key="2">
    <citation type="submission" date="2022-10" db="EMBL/GenBank/DDBJ databases">
        <authorList>
            <person name="Trinh H.N."/>
        </authorList>
    </citation>
    <scope>NUCLEOTIDE SEQUENCE</scope>
    <source>
        <strain evidence="9">RN2-1</strain>
    </source>
</reference>
<evidence type="ECO:0000256" key="1">
    <source>
        <dbReference type="ARBA" id="ARBA00004429"/>
    </source>
</evidence>
<evidence type="ECO:0000313" key="10">
    <source>
        <dbReference type="Proteomes" id="UP001165679"/>
    </source>
</evidence>
<feature type="transmembrane region" description="Helical" evidence="8">
    <location>
        <begin position="116"/>
        <end position="138"/>
    </location>
</feature>
<feature type="transmembrane region" description="Helical" evidence="8">
    <location>
        <begin position="150"/>
        <end position="171"/>
    </location>
</feature>
<keyword evidence="6 8" id="KW-1133">Transmembrane helix</keyword>
<sequence>MSSAVAAFLLAFPALFSIVNPAGGAFIFNEVTSDLTRAERIRLAGKVAFFSLLVMLASLWGGAYIMNFFGISLGALRIAGGAVVALRAWDLLSAPERQEARKQEQAGSSGRAIEDIAFFPLTLPFTTGPGTISVAVALGANRPTSGDRLLAFFIGMTGAALAIALCIWVAYRSADRVAALIGASARRTIARLTAFLLLCIGTQIMINGLVDVVATMFQAQPVPG</sequence>
<evidence type="ECO:0000256" key="8">
    <source>
        <dbReference type="RuleBase" id="RU362048"/>
    </source>
</evidence>
<keyword evidence="3" id="KW-1003">Cell membrane</keyword>
<organism evidence="9 10">
    <name type="scientific">Limobrevibacterium gyesilva</name>
    <dbReference type="NCBI Taxonomy" id="2991712"/>
    <lineage>
        <taxon>Bacteria</taxon>
        <taxon>Pseudomonadati</taxon>
        <taxon>Pseudomonadota</taxon>
        <taxon>Alphaproteobacteria</taxon>
        <taxon>Acetobacterales</taxon>
        <taxon>Acetobacteraceae</taxon>
        <taxon>Limobrevibacterium</taxon>
    </lineage>
</organism>
<dbReference type="PANTHER" id="PTHR33508">
    <property type="entry name" value="UPF0056 MEMBRANE PROTEIN YHCE"/>
    <property type="match status" value="1"/>
</dbReference>
<comment type="similarity">
    <text evidence="2 8">Belongs to the UPF0056 (MarC) family.</text>
</comment>
<dbReference type="PANTHER" id="PTHR33508:SF2">
    <property type="entry name" value="UPF0056 INNER MEMBRANE PROTEIN MARC"/>
    <property type="match status" value="1"/>
</dbReference>
<dbReference type="Proteomes" id="UP001165679">
    <property type="component" value="Unassembled WGS sequence"/>
</dbReference>
<dbReference type="EMBL" id="JAPDNT010000027">
    <property type="protein sequence ID" value="MCW3476979.1"/>
    <property type="molecule type" value="Genomic_DNA"/>
</dbReference>
<evidence type="ECO:0000256" key="7">
    <source>
        <dbReference type="ARBA" id="ARBA00023136"/>
    </source>
</evidence>
<reference evidence="9" key="1">
    <citation type="submission" date="2022-09" db="EMBL/GenBank/DDBJ databases">
        <title>Rhodovastum sp. nov. RN2-1 isolated from soil in Seongnam, South Korea.</title>
        <authorList>
            <person name="Le N.T."/>
        </authorList>
    </citation>
    <scope>NUCLEOTIDE SEQUENCE</scope>
    <source>
        <strain evidence="9">RN2-1</strain>
    </source>
</reference>
<evidence type="ECO:0000256" key="2">
    <source>
        <dbReference type="ARBA" id="ARBA00009784"/>
    </source>
</evidence>
<dbReference type="GO" id="GO:0005886">
    <property type="term" value="C:plasma membrane"/>
    <property type="evidence" value="ECO:0007669"/>
    <property type="project" value="UniProtKB-SubCell"/>
</dbReference>
<proteinExistence type="inferred from homology"/>
<evidence type="ECO:0000256" key="4">
    <source>
        <dbReference type="ARBA" id="ARBA00022519"/>
    </source>
</evidence>
<dbReference type="Pfam" id="PF01914">
    <property type="entry name" value="MarC"/>
    <property type="match status" value="1"/>
</dbReference>
<feature type="transmembrane region" description="Helical" evidence="8">
    <location>
        <begin position="192"/>
        <end position="217"/>
    </location>
</feature>
<name>A0AA41YNU8_9PROT</name>
<comment type="caution">
    <text evidence="9">The sequence shown here is derived from an EMBL/GenBank/DDBJ whole genome shotgun (WGS) entry which is preliminary data.</text>
</comment>
<evidence type="ECO:0000256" key="5">
    <source>
        <dbReference type="ARBA" id="ARBA00022692"/>
    </source>
</evidence>
<feature type="transmembrane region" description="Helical" evidence="8">
    <location>
        <begin position="48"/>
        <end position="69"/>
    </location>
</feature>